<dbReference type="AlphaFoldDB" id="A0A8D9HGL4"/>
<gene>
    <name evidence="2" type="ORF">BRAPAZ1V2_A08P27810.2</name>
</gene>
<dbReference type="Proteomes" id="UP000694005">
    <property type="component" value="Chromosome A08"/>
</dbReference>
<accession>A0A8D9HGL4</accession>
<dbReference type="EMBL" id="LS974624">
    <property type="protein sequence ID" value="CAG7899115.1"/>
    <property type="molecule type" value="Genomic_DNA"/>
</dbReference>
<proteinExistence type="predicted"/>
<feature type="region of interest" description="Disordered" evidence="1">
    <location>
        <begin position="95"/>
        <end position="114"/>
    </location>
</feature>
<reference evidence="2 3" key="1">
    <citation type="submission" date="2021-07" db="EMBL/GenBank/DDBJ databases">
        <authorList>
            <consortium name="Genoscope - CEA"/>
            <person name="William W."/>
        </authorList>
    </citation>
    <scope>NUCLEOTIDE SEQUENCE [LARGE SCALE GENOMIC DNA]</scope>
</reference>
<organism evidence="2 3">
    <name type="scientific">Brassica campestris</name>
    <name type="common">Field mustard</name>
    <dbReference type="NCBI Taxonomy" id="3711"/>
    <lineage>
        <taxon>Eukaryota</taxon>
        <taxon>Viridiplantae</taxon>
        <taxon>Streptophyta</taxon>
        <taxon>Embryophyta</taxon>
        <taxon>Tracheophyta</taxon>
        <taxon>Spermatophyta</taxon>
        <taxon>Magnoliopsida</taxon>
        <taxon>eudicotyledons</taxon>
        <taxon>Gunneridae</taxon>
        <taxon>Pentapetalae</taxon>
        <taxon>rosids</taxon>
        <taxon>malvids</taxon>
        <taxon>Brassicales</taxon>
        <taxon>Brassicaceae</taxon>
        <taxon>Brassiceae</taxon>
        <taxon>Brassica</taxon>
    </lineage>
</organism>
<name>A0A8D9HGL4_BRACM</name>
<evidence type="ECO:0000313" key="2">
    <source>
        <dbReference type="EMBL" id="CAG7899115.1"/>
    </source>
</evidence>
<evidence type="ECO:0000313" key="3">
    <source>
        <dbReference type="Proteomes" id="UP000694005"/>
    </source>
</evidence>
<evidence type="ECO:0000256" key="1">
    <source>
        <dbReference type="SAM" id="MobiDB-lite"/>
    </source>
</evidence>
<sequence>MSLHQAESIGVALESESFSIEAPKPVKQRRSGERCVLLFRAGHSGYMKCSATFLFFGDYLVLVEPFVSTSKGRIVLTCILCIQMMHSKFNIPPGHTRKDSPCHGSTESGMNPNTKESTILRFNHKYILVKKSLMHGTSQ</sequence>
<feature type="compositionally biased region" description="Polar residues" evidence="1">
    <location>
        <begin position="103"/>
        <end position="114"/>
    </location>
</feature>
<protein>
    <submittedName>
        <fullName evidence="2">Uncharacterized protein</fullName>
    </submittedName>
</protein>
<dbReference type="Gramene" id="A08p27810.2_BraZ1">
    <property type="protein sequence ID" value="A08p27810.2_BraZ1.CDS"/>
    <property type="gene ID" value="A08g27810.2_BraZ1"/>
</dbReference>